<dbReference type="Gene3D" id="3.40.50.1820">
    <property type="entry name" value="alpha/beta hydrolase"/>
    <property type="match status" value="1"/>
</dbReference>
<sequence length="303" mass="32176">MTDTTHRAPHPGRRAFLAGAAVAGLGAAGLLGAPVARAASLPRLPGEISRRADQRTAAGTRYDAVQVDVSGDRAWLMIPQGLRLDEPVGLAWFYHGAGSDHGALLDGFGYESRQLMDRGLACICQDAGGNGYAGPYAMSAQAAGWRYVSSLADVGANFLRATSGGGALAAEVLGAGLLPDVVGLYFVNGIWDVRRSYDLGGRAEIGPAYGYSTAAVDRTNPARHPASAWAGDRIRIVHTTGLDLVTPPQVHAIPFYERARQQGADVTVRTHDLGHTTPPFVGNEVPLYFTRWFRAWQAEQARG</sequence>
<proteinExistence type="predicted"/>
<evidence type="ECO:0000313" key="2">
    <source>
        <dbReference type="Proteomes" id="UP000604241"/>
    </source>
</evidence>
<name>A0ABR8Q9Y0_9CELL</name>
<reference evidence="1 2" key="1">
    <citation type="submission" date="2020-08" db="EMBL/GenBank/DDBJ databases">
        <title>A Genomic Blueprint of the Chicken Gut Microbiome.</title>
        <authorList>
            <person name="Gilroy R."/>
            <person name="Ravi A."/>
            <person name="Getino M."/>
            <person name="Pursley I."/>
            <person name="Horton D.L."/>
            <person name="Alikhan N.-F."/>
            <person name="Baker D."/>
            <person name="Gharbi K."/>
            <person name="Hall N."/>
            <person name="Watson M."/>
            <person name="Adriaenssens E.M."/>
            <person name="Foster-Nyarko E."/>
            <person name="Jarju S."/>
            <person name="Secka A."/>
            <person name="Antonio M."/>
            <person name="Oren A."/>
            <person name="Chaudhuri R."/>
            <person name="La Ragione R.M."/>
            <person name="Hildebrand F."/>
            <person name="Pallen M.J."/>
        </authorList>
    </citation>
    <scope>NUCLEOTIDE SEQUENCE [LARGE SCALE GENOMIC DNA]</scope>
    <source>
        <strain evidence="1 2">Sa3CUA2</strain>
    </source>
</reference>
<accession>A0ABR8Q9Y0</accession>
<dbReference type="SUPFAM" id="SSF53474">
    <property type="entry name" value="alpha/beta-Hydrolases"/>
    <property type="match status" value="1"/>
</dbReference>
<dbReference type="RefSeq" id="WP_191780180.1">
    <property type="nucleotide sequence ID" value="NZ_JACSQV010000002.1"/>
</dbReference>
<gene>
    <name evidence="1" type="ORF">H9657_02925</name>
</gene>
<dbReference type="PROSITE" id="PS51318">
    <property type="entry name" value="TAT"/>
    <property type="match status" value="1"/>
</dbReference>
<evidence type="ECO:0008006" key="3">
    <source>
        <dbReference type="Google" id="ProtNLM"/>
    </source>
</evidence>
<comment type="caution">
    <text evidence="1">The sequence shown here is derived from an EMBL/GenBank/DDBJ whole genome shotgun (WGS) entry which is preliminary data.</text>
</comment>
<dbReference type="Proteomes" id="UP000604241">
    <property type="component" value="Unassembled WGS sequence"/>
</dbReference>
<organism evidence="1 2">
    <name type="scientific">Cellulomonas avistercoris</name>
    <dbReference type="NCBI Taxonomy" id="2762242"/>
    <lineage>
        <taxon>Bacteria</taxon>
        <taxon>Bacillati</taxon>
        <taxon>Actinomycetota</taxon>
        <taxon>Actinomycetes</taxon>
        <taxon>Micrococcales</taxon>
        <taxon>Cellulomonadaceae</taxon>
        <taxon>Cellulomonas</taxon>
    </lineage>
</organism>
<protein>
    <recommendedName>
        <fullName evidence="3">Peptidase S9 prolyl oligopeptidase catalytic domain-containing protein</fullName>
    </recommendedName>
</protein>
<dbReference type="EMBL" id="JACSQV010000002">
    <property type="protein sequence ID" value="MBD7917230.1"/>
    <property type="molecule type" value="Genomic_DNA"/>
</dbReference>
<evidence type="ECO:0000313" key="1">
    <source>
        <dbReference type="EMBL" id="MBD7917230.1"/>
    </source>
</evidence>
<dbReference type="InterPro" id="IPR006311">
    <property type="entry name" value="TAT_signal"/>
</dbReference>
<dbReference type="InterPro" id="IPR029058">
    <property type="entry name" value="AB_hydrolase_fold"/>
</dbReference>
<keyword evidence="2" id="KW-1185">Reference proteome</keyword>